<dbReference type="AlphaFoldDB" id="A0A0F8WXN3"/>
<sequence length="36" mass="3902">MGQSLGGHRVRLYPNVEVTEGRGPGESEESLCKPCE</sequence>
<dbReference type="EMBL" id="LAZR01062498">
    <property type="protein sequence ID" value="KKK61388.1"/>
    <property type="molecule type" value="Genomic_DNA"/>
</dbReference>
<name>A0A0F8WXN3_9ZZZZ</name>
<feature type="region of interest" description="Disordered" evidence="1">
    <location>
        <begin position="1"/>
        <end position="36"/>
    </location>
</feature>
<evidence type="ECO:0000313" key="2">
    <source>
        <dbReference type="EMBL" id="KKK61388.1"/>
    </source>
</evidence>
<comment type="caution">
    <text evidence="2">The sequence shown here is derived from an EMBL/GenBank/DDBJ whole genome shotgun (WGS) entry which is preliminary data.</text>
</comment>
<reference evidence="2" key="1">
    <citation type="journal article" date="2015" name="Nature">
        <title>Complex archaea that bridge the gap between prokaryotes and eukaryotes.</title>
        <authorList>
            <person name="Spang A."/>
            <person name="Saw J.H."/>
            <person name="Jorgensen S.L."/>
            <person name="Zaremba-Niedzwiedzka K."/>
            <person name="Martijn J."/>
            <person name="Lind A.E."/>
            <person name="van Eijk R."/>
            <person name="Schleper C."/>
            <person name="Guy L."/>
            <person name="Ettema T.J."/>
        </authorList>
    </citation>
    <scope>NUCLEOTIDE SEQUENCE</scope>
</reference>
<proteinExistence type="predicted"/>
<gene>
    <name evidence="2" type="ORF">LCGC14_3014830</name>
</gene>
<organism evidence="2">
    <name type="scientific">marine sediment metagenome</name>
    <dbReference type="NCBI Taxonomy" id="412755"/>
    <lineage>
        <taxon>unclassified sequences</taxon>
        <taxon>metagenomes</taxon>
        <taxon>ecological metagenomes</taxon>
    </lineage>
</organism>
<accession>A0A0F8WXN3</accession>
<evidence type="ECO:0000256" key="1">
    <source>
        <dbReference type="SAM" id="MobiDB-lite"/>
    </source>
</evidence>
<protein>
    <submittedName>
        <fullName evidence="2">Uncharacterized protein</fullName>
    </submittedName>
</protein>